<evidence type="ECO:0000256" key="5">
    <source>
        <dbReference type="ARBA" id="ARBA00022840"/>
    </source>
</evidence>
<dbReference type="PROSITE" id="PS50013">
    <property type="entry name" value="CHROMO_2"/>
    <property type="match status" value="2"/>
</dbReference>
<dbReference type="InterPro" id="IPR016197">
    <property type="entry name" value="Chromo-like_dom_sf"/>
</dbReference>
<feature type="domain" description="Chromo" evidence="8">
    <location>
        <begin position="205"/>
        <end position="265"/>
    </location>
</feature>
<dbReference type="InterPro" id="IPR000953">
    <property type="entry name" value="Chromo/chromo_shadow_dom"/>
</dbReference>
<dbReference type="GO" id="GO:0016887">
    <property type="term" value="F:ATP hydrolysis activity"/>
    <property type="evidence" value="ECO:0007669"/>
    <property type="project" value="TreeGrafter"/>
</dbReference>
<dbReference type="SMART" id="SM00298">
    <property type="entry name" value="CHROMO"/>
    <property type="match status" value="2"/>
</dbReference>
<dbReference type="SMART" id="SM00490">
    <property type="entry name" value="HELICc"/>
    <property type="match status" value="1"/>
</dbReference>
<evidence type="ECO:0000259" key="9">
    <source>
        <dbReference type="PROSITE" id="PS51192"/>
    </source>
</evidence>
<dbReference type="PROSITE" id="PS51194">
    <property type="entry name" value="HELICASE_CTER"/>
    <property type="match status" value="1"/>
</dbReference>
<feature type="region of interest" description="Disordered" evidence="7">
    <location>
        <begin position="864"/>
        <end position="929"/>
    </location>
</feature>
<evidence type="ECO:0000259" key="10">
    <source>
        <dbReference type="PROSITE" id="PS51194"/>
    </source>
</evidence>
<keyword evidence="5" id="KW-0067">ATP-binding</keyword>
<feature type="compositionally biased region" description="Acidic residues" evidence="7">
    <location>
        <begin position="100"/>
        <end position="111"/>
    </location>
</feature>
<dbReference type="Gene3D" id="2.40.50.40">
    <property type="match status" value="2"/>
</dbReference>
<evidence type="ECO:0000259" key="8">
    <source>
        <dbReference type="PROSITE" id="PS50013"/>
    </source>
</evidence>
<feature type="domain" description="Helicase ATP-binding" evidence="9">
    <location>
        <begin position="297"/>
        <end position="468"/>
    </location>
</feature>
<evidence type="ECO:0000313" key="11">
    <source>
        <dbReference type="EMBL" id="CRZ07241.1"/>
    </source>
</evidence>
<dbReference type="GO" id="GO:0003682">
    <property type="term" value="F:chromatin binding"/>
    <property type="evidence" value="ECO:0007669"/>
    <property type="project" value="TreeGrafter"/>
</dbReference>
<organism evidence="11">
    <name type="scientific">Spongospora subterranea</name>
    <dbReference type="NCBI Taxonomy" id="70186"/>
    <lineage>
        <taxon>Eukaryota</taxon>
        <taxon>Sar</taxon>
        <taxon>Rhizaria</taxon>
        <taxon>Endomyxa</taxon>
        <taxon>Phytomyxea</taxon>
        <taxon>Plasmodiophorida</taxon>
        <taxon>Plasmodiophoridae</taxon>
        <taxon>Spongospora</taxon>
    </lineage>
</organism>
<dbReference type="PANTHER" id="PTHR45623">
    <property type="entry name" value="CHROMODOMAIN-HELICASE-DNA-BINDING PROTEIN 3-RELATED-RELATED"/>
    <property type="match status" value="1"/>
</dbReference>
<evidence type="ECO:0000256" key="7">
    <source>
        <dbReference type="SAM" id="MobiDB-lite"/>
    </source>
</evidence>
<feature type="compositionally biased region" description="Basic and acidic residues" evidence="7">
    <location>
        <begin position="29"/>
        <end position="43"/>
    </location>
</feature>
<protein>
    <submittedName>
        <fullName evidence="11">Uncharacterized protein</fullName>
    </submittedName>
</protein>
<dbReference type="GO" id="GO:0000785">
    <property type="term" value="C:chromatin"/>
    <property type="evidence" value="ECO:0007669"/>
    <property type="project" value="TreeGrafter"/>
</dbReference>
<dbReference type="InterPro" id="IPR014001">
    <property type="entry name" value="Helicase_ATP-bd"/>
</dbReference>
<dbReference type="PROSITE" id="PS51192">
    <property type="entry name" value="HELICASE_ATP_BIND_1"/>
    <property type="match status" value="1"/>
</dbReference>
<dbReference type="Pfam" id="PF00385">
    <property type="entry name" value="Chromo"/>
    <property type="match status" value="1"/>
</dbReference>
<dbReference type="GO" id="GO:0003677">
    <property type="term" value="F:DNA binding"/>
    <property type="evidence" value="ECO:0007669"/>
    <property type="project" value="TreeGrafter"/>
</dbReference>
<dbReference type="PANTHER" id="PTHR45623:SF11">
    <property type="entry name" value="KISMET, ISOFORM C"/>
    <property type="match status" value="1"/>
</dbReference>
<proteinExistence type="predicted"/>
<feature type="compositionally biased region" description="Polar residues" evidence="7">
    <location>
        <begin position="60"/>
        <end position="71"/>
    </location>
</feature>
<dbReference type="SUPFAM" id="SSF54160">
    <property type="entry name" value="Chromo domain-like"/>
    <property type="match status" value="2"/>
</dbReference>
<dbReference type="InterPro" id="IPR049730">
    <property type="entry name" value="SNF2/RAD54-like_C"/>
</dbReference>
<keyword evidence="3" id="KW-0547">Nucleotide-binding</keyword>
<name>A0A0H5QZV2_9EUKA</name>
<dbReference type="PROSITE" id="PS00690">
    <property type="entry name" value="DEAH_ATP_HELICASE"/>
    <property type="match status" value="1"/>
</dbReference>
<accession>A0A0H5QZV2</accession>
<dbReference type="GO" id="GO:0005634">
    <property type="term" value="C:nucleus"/>
    <property type="evidence" value="ECO:0007669"/>
    <property type="project" value="UniProtKB-SubCell"/>
</dbReference>
<dbReference type="Pfam" id="PF00176">
    <property type="entry name" value="SNF2-rel_dom"/>
    <property type="match status" value="1"/>
</dbReference>
<keyword evidence="4" id="KW-0378">Hydrolase</keyword>
<evidence type="ECO:0000256" key="3">
    <source>
        <dbReference type="ARBA" id="ARBA00022741"/>
    </source>
</evidence>
<sequence>MNDSSDDQHLRLRRNQSENAPSNFRRLKRLDSVPDKGRIRTDASSESEEEHRHKRRQGSRQKLQENNNPNIRKQPLSRECRSNRRSTVAKKQSYIQPSSEDSEEADDDDQSGTESAHDSTTKQDDESKISRILGRLYIEETGASSFLVLWKGQSYSKAQWLPYDDLCNIERGAVLVNNFIRREESGKLPKEYYLDPPQYFDPKFTVAERIVDVRTSPQTYLVKWCNLDYTFCTWESEVNPELLEQFQRLSSNTKPRKISVEAEDQRASEYVPVLESPVFRNQLKLHDYQVEGLNWLAFCWHQQRNSILADEMGLGKTIQAVSLIDYLVRKSLCSGPYLVVAPLSTLAHWHREIETWTDLNSVVYSGSSESRSLIRKYEFYQQNNSRAAAKFDVIVTSYEIILTDFSVLSSFNWSLLVVDEAHRLKNQESQLFQKLEAFSFDHAVLLTGTPIQNNIKELWTLLHFLEPSQYPDYSEFEERFGGLSDSSNVDDLRETIKPFILRRMKHDVATNIAPKQETIVQIELTQKQKIYYKAVFEKNVSVLKNASRSSLPSLMNIAMQLRKICNHPWTLQGVEDEETNCGTLPYDETMQLLINASGKMILLDKLLPRLRQDGHRVLIFSQFIKILDILEDYLQSKSWELERIDGSITGVARQQAIDRFSDPQSTSFVFLLCTKAGGLGINLTAADTVIIFDSDWNPQNDVQAQARCHRIGQTQAVKIYRLITRATYEEEMFHRSSMKLGVDQAVLHTMRSGGKSCGTGNGKNPLSKKEVESLLKHGAYEVFKSDDGKLNEFCQDSIDLILQRSQVIEYDDALGEQSSFSKASFIMAGDDKMNMDDPEFWSKLGIVETTSAVVLKKRSRRRRQSVKNKVSEGEDDEPVSEYEDQQNDDSESSDDDDMSLIEDEINSRKKRTQVRPREQVPPEPIEPESEWSMASARKLIWFLTSFGYGRFDLFRSQGFMKTTSAMRNLSCFLIAFSLSKDQVRNCRPAIILLTQKITDDLGQAYPEIKPSLSSAEVDSILKASSLLPSVLPESDIIALLLEFQRFARNVLRQIVIEHFLLKPDYERGLSAILSQSLVANQNPTDWWLSPKHDIQLLHGTYQWGLGSLSTVRKSAFFPELTVDESTTWPVAKFHARVKIIGTVLMKHFNREFVVPGRITFTAKQLAVADCLQPILNESIEGWNPADLLSLVNGVIETPVRFEDGYDWAKFRSRYSITKAESEVSALCQKIVDRAPFSTEGQSPASTKLLTSLSNRIALLRQTTTVASLPHLAQMILWRCPPAPRLPKWWNPKVHDEQLIKGVATQYFGYWRHATTNLPEVQQQNHWITLALGSGFPSDNVLETRLTKVTEILLRRHLLDAEPIQDLTVNNDQESPKALGEPVNVPRSEPTSDEPVTKSTPKKRLSQSFITSFFKAPRQS</sequence>
<dbReference type="GO" id="GO:0042393">
    <property type="term" value="F:histone binding"/>
    <property type="evidence" value="ECO:0007669"/>
    <property type="project" value="TreeGrafter"/>
</dbReference>
<evidence type="ECO:0000256" key="2">
    <source>
        <dbReference type="ARBA" id="ARBA00022737"/>
    </source>
</evidence>
<dbReference type="InterPro" id="IPR023780">
    <property type="entry name" value="Chromo_domain"/>
</dbReference>
<evidence type="ECO:0000256" key="1">
    <source>
        <dbReference type="ARBA" id="ARBA00004123"/>
    </source>
</evidence>
<dbReference type="InterPro" id="IPR001650">
    <property type="entry name" value="Helicase_C-like"/>
</dbReference>
<feature type="compositionally biased region" description="Basic and acidic residues" evidence="7">
    <location>
        <begin position="1"/>
        <end position="10"/>
    </location>
</feature>
<dbReference type="InterPro" id="IPR038718">
    <property type="entry name" value="SNF2-like_sf"/>
</dbReference>
<feature type="compositionally biased region" description="Acidic residues" evidence="7">
    <location>
        <begin position="873"/>
        <end position="904"/>
    </location>
</feature>
<evidence type="ECO:0000256" key="4">
    <source>
        <dbReference type="ARBA" id="ARBA00022801"/>
    </source>
</evidence>
<dbReference type="InterPro" id="IPR002464">
    <property type="entry name" value="DNA/RNA_helicase_DEAH_CS"/>
</dbReference>
<dbReference type="CDD" id="cd18793">
    <property type="entry name" value="SF2_C_SNF"/>
    <property type="match status" value="1"/>
</dbReference>
<dbReference type="GO" id="GO:0005524">
    <property type="term" value="F:ATP binding"/>
    <property type="evidence" value="ECO:0007669"/>
    <property type="project" value="UniProtKB-KW"/>
</dbReference>
<comment type="subcellular location">
    <subcellularLocation>
        <location evidence="1">Nucleus</location>
    </subcellularLocation>
</comment>
<feature type="region of interest" description="Disordered" evidence="7">
    <location>
        <begin position="1"/>
        <end position="126"/>
    </location>
</feature>
<reference evidence="11" key="1">
    <citation type="submission" date="2015-04" db="EMBL/GenBank/DDBJ databases">
        <title>The genome sequence of the plant pathogenic Rhizarian Plasmodiophora brassicae reveals insights in its biotrophic life cycle and the origin of chitin synthesis.</title>
        <authorList>
            <person name="Schwelm A."/>
            <person name="Fogelqvist J."/>
            <person name="Knaust A."/>
            <person name="Julke S."/>
            <person name="Lilja T."/>
            <person name="Dhandapani V."/>
            <person name="Bonilla-Rosso G."/>
            <person name="Karlsson M."/>
            <person name="Shevchenko A."/>
            <person name="Choi S.R."/>
            <person name="Kim H.G."/>
            <person name="Park J.Y."/>
            <person name="Lim Y.P."/>
            <person name="Ludwig-Muller J."/>
            <person name="Dixelius C."/>
        </authorList>
    </citation>
    <scope>NUCLEOTIDE SEQUENCE</scope>
    <source>
        <tissue evidence="11">Potato root galls</tissue>
    </source>
</reference>
<feature type="region of interest" description="Disordered" evidence="7">
    <location>
        <begin position="1366"/>
        <end position="1406"/>
    </location>
</feature>
<dbReference type="Gene3D" id="3.40.50.300">
    <property type="entry name" value="P-loop containing nucleotide triphosphate hydrolases"/>
    <property type="match status" value="1"/>
</dbReference>
<dbReference type="SMART" id="SM00487">
    <property type="entry name" value="DEXDc"/>
    <property type="match status" value="1"/>
</dbReference>
<keyword evidence="2" id="KW-0677">Repeat</keyword>
<feature type="domain" description="Helicase C-terminal" evidence="10">
    <location>
        <begin position="602"/>
        <end position="753"/>
    </location>
</feature>
<dbReference type="InterPro" id="IPR027417">
    <property type="entry name" value="P-loop_NTPase"/>
</dbReference>
<dbReference type="InterPro" id="IPR000330">
    <property type="entry name" value="SNF2_N"/>
</dbReference>
<dbReference type="SUPFAM" id="SSF52540">
    <property type="entry name" value="P-loop containing nucleoside triphosphate hydrolases"/>
    <property type="match status" value="2"/>
</dbReference>
<evidence type="ECO:0000256" key="6">
    <source>
        <dbReference type="ARBA" id="ARBA00023242"/>
    </source>
</evidence>
<dbReference type="EMBL" id="HACM01006799">
    <property type="protein sequence ID" value="CRZ07241.1"/>
    <property type="molecule type" value="Transcribed_RNA"/>
</dbReference>
<dbReference type="Gene3D" id="3.40.50.10810">
    <property type="entry name" value="Tandem AAA-ATPase domain"/>
    <property type="match status" value="1"/>
</dbReference>
<keyword evidence="6" id="KW-0539">Nucleus</keyword>
<feature type="compositionally biased region" description="Basic and acidic residues" evidence="7">
    <location>
        <begin position="115"/>
        <end position="126"/>
    </location>
</feature>
<dbReference type="Pfam" id="PF00271">
    <property type="entry name" value="Helicase_C"/>
    <property type="match status" value="1"/>
</dbReference>
<dbReference type="GO" id="GO:0140658">
    <property type="term" value="F:ATP-dependent chromatin remodeler activity"/>
    <property type="evidence" value="ECO:0007669"/>
    <property type="project" value="TreeGrafter"/>
</dbReference>
<feature type="domain" description="Chromo" evidence="8">
    <location>
        <begin position="127"/>
        <end position="191"/>
    </location>
</feature>